<dbReference type="RefSeq" id="WP_311364744.1">
    <property type="nucleotide sequence ID" value="NZ_JAVRIC010000009.1"/>
</dbReference>
<name>A0ABU2WIG1_9GAMM</name>
<evidence type="ECO:0000313" key="2">
    <source>
        <dbReference type="Proteomes" id="UP001254608"/>
    </source>
</evidence>
<evidence type="ECO:0000313" key="1">
    <source>
        <dbReference type="EMBL" id="MDT0497350.1"/>
    </source>
</evidence>
<organism evidence="1 2">
    <name type="scientific">Banduia mediterranea</name>
    <dbReference type="NCBI Taxonomy" id="3075609"/>
    <lineage>
        <taxon>Bacteria</taxon>
        <taxon>Pseudomonadati</taxon>
        <taxon>Pseudomonadota</taxon>
        <taxon>Gammaproteobacteria</taxon>
        <taxon>Nevskiales</taxon>
        <taxon>Algiphilaceae</taxon>
        <taxon>Banduia</taxon>
    </lineage>
</organism>
<sequence length="78" mass="8265">MLPIKLRTFSAGGAARGPAVRVDEGRFTLQPQADIAMDAVPRLAPGPISASAWIAVWQGYSDNQDGRAVLIQRAICSS</sequence>
<comment type="caution">
    <text evidence="1">The sequence shown here is derived from an EMBL/GenBank/DDBJ whole genome shotgun (WGS) entry which is preliminary data.</text>
</comment>
<protein>
    <submittedName>
        <fullName evidence="1">Uncharacterized protein</fullName>
    </submittedName>
</protein>
<accession>A0ABU2WIG1</accession>
<keyword evidence="2" id="KW-1185">Reference proteome</keyword>
<proteinExistence type="predicted"/>
<dbReference type="EMBL" id="JAVRIC010000009">
    <property type="protein sequence ID" value="MDT0497350.1"/>
    <property type="molecule type" value="Genomic_DNA"/>
</dbReference>
<gene>
    <name evidence="1" type="ORF">RM530_08225</name>
</gene>
<dbReference type="Proteomes" id="UP001254608">
    <property type="component" value="Unassembled WGS sequence"/>
</dbReference>
<reference evidence="1 2" key="1">
    <citation type="submission" date="2023-09" db="EMBL/GenBank/DDBJ databases">
        <authorList>
            <person name="Rey-Velasco X."/>
        </authorList>
    </citation>
    <scope>NUCLEOTIDE SEQUENCE [LARGE SCALE GENOMIC DNA]</scope>
    <source>
        <strain evidence="1 2">W345</strain>
    </source>
</reference>